<evidence type="ECO:0000256" key="5">
    <source>
        <dbReference type="ARBA" id="ARBA00023136"/>
    </source>
</evidence>
<sequence length="97" mass="10957">MSKYDAPQFSAKLLHPKYWGVWFGFGLLALVVNLLPYSVLLKLGRGLGKLSMKLAKSRVKVARRNLELAFPDKPADEVEAIVEENFKNTALPSLRWV</sequence>
<organism evidence="8 9">
    <name type="scientific">Vibrio ishigakensis</name>
    <dbReference type="NCBI Taxonomy" id="1481914"/>
    <lineage>
        <taxon>Bacteria</taxon>
        <taxon>Pseudomonadati</taxon>
        <taxon>Pseudomonadota</taxon>
        <taxon>Gammaproteobacteria</taxon>
        <taxon>Vibrionales</taxon>
        <taxon>Vibrionaceae</taxon>
        <taxon>Vibrio</taxon>
    </lineage>
</organism>
<dbReference type="GO" id="GO:0005886">
    <property type="term" value="C:plasma membrane"/>
    <property type="evidence" value="ECO:0007669"/>
    <property type="project" value="UniProtKB-SubCell"/>
</dbReference>
<dbReference type="Pfam" id="PF03279">
    <property type="entry name" value="Lip_A_acyltrans"/>
    <property type="match status" value="1"/>
</dbReference>
<feature type="transmembrane region" description="Helical" evidence="7">
    <location>
        <begin position="20"/>
        <end position="43"/>
    </location>
</feature>
<keyword evidence="7" id="KW-1133">Transmembrane helix</keyword>
<dbReference type="GO" id="GO:0009247">
    <property type="term" value="P:glycolipid biosynthetic process"/>
    <property type="evidence" value="ECO:0007669"/>
    <property type="project" value="UniProtKB-ARBA"/>
</dbReference>
<evidence type="ECO:0000256" key="2">
    <source>
        <dbReference type="ARBA" id="ARBA00022475"/>
    </source>
</evidence>
<accession>A0A0B8PFX9</accession>
<keyword evidence="5 7" id="KW-0472">Membrane</keyword>
<evidence type="ECO:0000256" key="1">
    <source>
        <dbReference type="ARBA" id="ARBA00004533"/>
    </source>
</evidence>
<comment type="caution">
    <text evidence="8">The sequence shown here is derived from an EMBL/GenBank/DDBJ whole genome shotgun (WGS) entry which is preliminary data.</text>
</comment>
<dbReference type="EMBL" id="BBSA01000017">
    <property type="protein sequence ID" value="GAM65226.1"/>
    <property type="molecule type" value="Genomic_DNA"/>
</dbReference>
<dbReference type="PANTHER" id="PTHR30606:SF9">
    <property type="entry name" value="LIPID A BIOSYNTHESIS LAUROYLTRANSFERASE"/>
    <property type="match status" value="1"/>
</dbReference>
<gene>
    <name evidence="8" type="ORF">JCM19232_2101</name>
</gene>
<evidence type="ECO:0000256" key="6">
    <source>
        <dbReference type="ARBA" id="ARBA00023315"/>
    </source>
</evidence>
<evidence type="ECO:0000313" key="9">
    <source>
        <dbReference type="Proteomes" id="UP000031670"/>
    </source>
</evidence>
<protein>
    <submittedName>
        <fullName evidence="8">Lipid A biosynthesis lauroyl acyltransferase</fullName>
    </submittedName>
</protein>
<evidence type="ECO:0000256" key="3">
    <source>
        <dbReference type="ARBA" id="ARBA00022519"/>
    </source>
</evidence>
<keyword evidence="4 8" id="KW-0808">Transferase</keyword>
<dbReference type="AlphaFoldDB" id="A0A0B8PFX9"/>
<keyword evidence="6 8" id="KW-0012">Acyltransferase</keyword>
<keyword evidence="3" id="KW-0997">Cell inner membrane</keyword>
<dbReference type="GO" id="GO:0016746">
    <property type="term" value="F:acyltransferase activity"/>
    <property type="evidence" value="ECO:0007669"/>
    <property type="project" value="UniProtKB-KW"/>
</dbReference>
<dbReference type="Proteomes" id="UP000031670">
    <property type="component" value="Unassembled WGS sequence"/>
</dbReference>
<name>A0A0B8PFX9_9VIBR</name>
<comment type="subcellular location">
    <subcellularLocation>
        <location evidence="1">Cell inner membrane</location>
    </subcellularLocation>
</comment>
<evidence type="ECO:0000313" key="8">
    <source>
        <dbReference type="EMBL" id="GAM65226.1"/>
    </source>
</evidence>
<evidence type="ECO:0000256" key="4">
    <source>
        <dbReference type="ARBA" id="ARBA00022679"/>
    </source>
</evidence>
<reference evidence="8 9" key="2">
    <citation type="submission" date="2015-01" db="EMBL/GenBank/DDBJ databases">
        <authorList>
            <consortium name="NBRP consortium"/>
            <person name="Sawabe T."/>
            <person name="Meirelles P."/>
            <person name="Feng G."/>
            <person name="Sayaka M."/>
            <person name="Hattori M."/>
            <person name="Ohkuma M."/>
        </authorList>
    </citation>
    <scope>NUCLEOTIDE SEQUENCE [LARGE SCALE GENOMIC DNA]</scope>
    <source>
        <strain evidence="8 9">JCM19232</strain>
    </source>
</reference>
<keyword evidence="2" id="KW-1003">Cell membrane</keyword>
<dbReference type="InterPro" id="IPR004960">
    <property type="entry name" value="LipA_acyltrans"/>
</dbReference>
<proteinExistence type="predicted"/>
<dbReference type="PANTHER" id="PTHR30606">
    <property type="entry name" value="LIPID A BIOSYNTHESIS LAUROYL ACYLTRANSFERASE"/>
    <property type="match status" value="1"/>
</dbReference>
<evidence type="ECO:0000256" key="7">
    <source>
        <dbReference type="SAM" id="Phobius"/>
    </source>
</evidence>
<reference evidence="8 9" key="1">
    <citation type="submission" date="2015-01" db="EMBL/GenBank/DDBJ databases">
        <title>Vibrio sp. C5 JCM 19232 whole genome shotgun sequence.</title>
        <authorList>
            <person name="Sawabe T."/>
            <person name="Meirelles P."/>
            <person name="Feng G."/>
            <person name="Sayaka M."/>
            <person name="Hattori M."/>
            <person name="Ohkuma M."/>
        </authorList>
    </citation>
    <scope>NUCLEOTIDE SEQUENCE [LARGE SCALE GENOMIC DNA]</scope>
    <source>
        <strain evidence="8 9">JCM19232</strain>
    </source>
</reference>
<keyword evidence="7" id="KW-0812">Transmembrane</keyword>